<proteinExistence type="predicted"/>
<evidence type="ECO:0000313" key="1">
    <source>
        <dbReference type="EMBL" id="MBB6469509.1"/>
    </source>
</evidence>
<organism evidence="1 2">
    <name type="scientific">Aminobacter carboxidus</name>
    <dbReference type="NCBI Taxonomy" id="376165"/>
    <lineage>
        <taxon>Bacteria</taxon>
        <taxon>Pseudomonadati</taxon>
        <taxon>Pseudomonadota</taxon>
        <taxon>Alphaproteobacteria</taxon>
        <taxon>Hyphomicrobiales</taxon>
        <taxon>Phyllobacteriaceae</taxon>
        <taxon>Aminobacter</taxon>
    </lineage>
</organism>
<comment type="caution">
    <text evidence="1">The sequence shown here is derived from an EMBL/GenBank/DDBJ whole genome shotgun (WGS) entry which is preliminary data.</text>
</comment>
<dbReference type="Proteomes" id="UP000532373">
    <property type="component" value="Unassembled WGS sequence"/>
</dbReference>
<gene>
    <name evidence="1" type="ORF">HNQ96_005399</name>
</gene>
<protein>
    <submittedName>
        <fullName evidence="1">Uncharacterized protein</fullName>
    </submittedName>
</protein>
<dbReference type="AlphaFoldDB" id="A0A8E2BFI2"/>
<sequence length="162" mass="17616">MDQKAYLAITAMLNSFPQTSGNPDLTMQTYEAVLAGVTPQAVVEAAQRFTTGAVAGQNQSFAPSVAAFVQEVRRIAEIMPHRGRKALAVPVRGPARAPRREPRPDEHARMCLKLPLLQAAIRNGRADLLAAADRNGLDELVALAQSWRVPVSEQILLQLKRA</sequence>
<reference evidence="1 2" key="1">
    <citation type="submission" date="2020-08" db="EMBL/GenBank/DDBJ databases">
        <title>Genomic Encyclopedia of Type Strains, Phase IV (KMG-IV): sequencing the most valuable type-strain genomes for metagenomic binning, comparative biology and taxonomic classification.</title>
        <authorList>
            <person name="Goeker M."/>
        </authorList>
    </citation>
    <scope>NUCLEOTIDE SEQUENCE [LARGE SCALE GENOMIC DNA]</scope>
    <source>
        <strain evidence="1 2">DSM 17454</strain>
    </source>
</reference>
<accession>A0A8E2BFI2</accession>
<dbReference type="EMBL" id="JACHGI010000017">
    <property type="protein sequence ID" value="MBB6469509.1"/>
    <property type="molecule type" value="Genomic_DNA"/>
</dbReference>
<dbReference type="RefSeq" id="WP_184772972.1">
    <property type="nucleotide sequence ID" value="NZ_JACHGI010000017.1"/>
</dbReference>
<evidence type="ECO:0000313" key="2">
    <source>
        <dbReference type="Proteomes" id="UP000532373"/>
    </source>
</evidence>
<name>A0A8E2BFI2_9HYPH</name>